<dbReference type="InterPro" id="IPR011576">
    <property type="entry name" value="Pyridox_Oxase_N"/>
</dbReference>
<evidence type="ECO:0000256" key="2">
    <source>
        <dbReference type="SAM" id="MobiDB-lite"/>
    </source>
</evidence>
<feature type="region of interest" description="Disordered" evidence="2">
    <location>
        <begin position="146"/>
        <end position="166"/>
    </location>
</feature>
<evidence type="ECO:0000259" key="3">
    <source>
        <dbReference type="Pfam" id="PF01243"/>
    </source>
</evidence>
<keyword evidence="5" id="KW-1185">Reference proteome</keyword>
<dbReference type="SUPFAM" id="SSF50475">
    <property type="entry name" value="FMN-binding split barrel"/>
    <property type="match status" value="1"/>
</dbReference>
<evidence type="ECO:0000256" key="1">
    <source>
        <dbReference type="ARBA" id="ARBA00023002"/>
    </source>
</evidence>
<dbReference type="Proteomes" id="UP000742786">
    <property type="component" value="Unassembled WGS sequence"/>
</dbReference>
<protein>
    <recommendedName>
        <fullName evidence="3">Pyridoxamine 5'-phosphate oxidase N-terminal domain-containing protein</fullName>
    </recommendedName>
</protein>
<gene>
    <name evidence="4" type="ORF">GTOL_10201</name>
</gene>
<dbReference type="GO" id="GO:0070967">
    <property type="term" value="F:coenzyme F420 binding"/>
    <property type="evidence" value="ECO:0007669"/>
    <property type="project" value="TreeGrafter"/>
</dbReference>
<accession>A0A916MYX3</accession>
<evidence type="ECO:0000313" key="5">
    <source>
        <dbReference type="Proteomes" id="UP000742786"/>
    </source>
</evidence>
<dbReference type="InterPro" id="IPR052019">
    <property type="entry name" value="F420H2_bilvrd_red/Heme_oxyg"/>
</dbReference>
<dbReference type="RefSeq" id="WP_220634406.1">
    <property type="nucleotide sequence ID" value="NZ_CAJQUM010000001.1"/>
</dbReference>
<proteinExistence type="predicted"/>
<dbReference type="AlphaFoldDB" id="A0A916MYX3"/>
<name>A0A916MYX3_9PROT</name>
<feature type="domain" description="Pyridoxamine 5'-phosphate oxidase N-terminal" evidence="3">
    <location>
        <begin position="6"/>
        <end position="96"/>
    </location>
</feature>
<organism evidence="4 5">
    <name type="scientific">Georgfuchsia toluolica</name>
    <dbReference type="NCBI Taxonomy" id="424218"/>
    <lineage>
        <taxon>Bacteria</taxon>
        <taxon>Pseudomonadati</taxon>
        <taxon>Pseudomonadota</taxon>
        <taxon>Betaproteobacteria</taxon>
        <taxon>Nitrosomonadales</taxon>
        <taxon>Sterolibacteriaceae</taxon>
        <taxon>Georgfuchsia</taxon>
    </lineage>
</organism>
<dbReference type="Pfam" id="PF01243">
    <property type="entry name" value="PNPOx_N"/>
    <property type="match status" value="1"/>
</dbReference>
<dbReference type="GO" id="GO:0016627">
    <property type="term" value="F:oxidoreductase activity, acting on the CH-CH group of donors"/>
    <property type="evidence" value="ECO:0007669"/>
    <property type="project" value="TreeGrafter"/>
</dbReference>
<dbReference type="EMBL" id="CAJQUM010000001">
    <property type="protein sequence ID" value="CAG4882319.1"/>
    <property type="molecule type" value="Genomic_DNA"/>
</dbReference>
<keyword evidence="1" id="KW-0560">Oxidoreductase</keyword>
<dbReference type="InterPro" id="IPR012349">
    <property type="entry name" value="Split_barrel_FMN-bd"/>
</dbReference>
<reference evidence="4" key="1">
    <citation type="submission" date="2021-04" db="EMBL/GenBank/DDBJ databases">
        <authorList>
            <person name="Hornung B."/>
        </authorList>
    </citation>
    <scope>NUCLEOTIDE SEQUENCE</scope>
    <source>
        <strain evidence="4">G5G6</strain>
    </source>
</reference>
<dbReference type="PANTHER" id="PTHR35176:SF6">
    <property type="entry name" value="HEME OXYGENASE HI_0854-RELATED"/>
    <property type="match status" value="1"/>
</dbReference>
<evidence type="ECO:0000313" key="4">
    <source>
        <dbReference type="EMBL" id="CAG4882319.1"/>
    </source>
</evidence>
<comment type="caution">
    <text evidence="4">The sequence shown here is derived from an EMBL/GenBank/DDBJ whole genome shotgun (WGS) entry which is preliminary data.</text>
</comment>
<dbReference type="PANTHER" id="PTHR35176">
    <property type="entry name" value="HEME OXYGENASE HI_0854-RELATED"/>
    <property type="match status" value="1"/>
</dbReference>
<dbReference type="GO" id="GO:0005829">
    <property type="term" value="C:cytosol"/>
    <property type="evidence" value="ECO:0007669"/>
    <property type="project" value="TreeGrafter"/>
</dbReference>
<sequence length="166" mass="18958">MSVRGQLLEYLSTHNVMTLATIGEDGPWASAVFYVHEGTTLFFLSSPTTRHCRNIQYHPRVAATVQEDYSQWDMIKGIQIEGVASRLNAEESRRIADIYIRKFTFLKSLKIPMELGAAMQKVAWYSLTPDFLYWIDNSRGLGNRERIDADDTHNSQTDTRHDAGSK</sequence>
<dbReference type="Gene3D" id="2.30.110.10">
    <property type="entry name" value="Electron Transport, Fmn-binding Protein, Chain A"/>
    <property type="match status" value="1"/>
</dbReference>